<name>A0A1R3V1H1_9HYPH</name>
<keyword evidence="4" id="KW-1185">Reference proteome</keyword>
<evidence type="ECO:0000256" key="1">
    <source>
        <dbReference type="SAM" id="MobiDB-lite"/>
    </source>
</evidence>
<dbReference type="AlphaFoldDB" id="A0A1R3V1H1"/>
<keyword evidence="2" id="KW-0732">Signal</keyword>
<gene>
    <name evidence="3" type="ORF">BQ8794_130192</name>
</gene>
<evidence type="ECO:0000256" key="2">
    <source>
        <dbReference type="SAM" id="SignalP"/>
    </source>
</evidence>
<feature type="chain" id="PRO_5012367898" description="Copper-binding protein" evidence="2">
    <location>
        <begin position="39"/>
        <end position="181"/>
    </location>
</feature>
<dbReference type="EMBL" id="FTPD01000005">
    <property type="protein sequence ID" value="SIT53708.1"/>
    <property type="molecule type" value="Genomic_DNA"/>
</dbReference>
<sequence>MNQAGRKTAQGQEIMRKFRAVAFAALVGMALTQGQVSAQDGDDDDDNAAAGAAASTEASPQAEKATRASKDVPELILGSKQDQFSASQKDFQLIAGQGYRWKITAAGGLEYKFHTDLFRNVWNNQIVINDLEVHMDGAPAWLEFDADGTIQVQFSTVRPGIYTWSVPDLADKGMKGTITIK</sequence>
<evidence type="ECO:0000313" key="4">
    <source>
        <dbReference type="Proteomes" id="UP000188388"/>
    </source>
</evidence>
<proteinExistence type="predicted"/>
<evidence type="ECO:0008006" key="5">
    <source>
        <dbReference type="Google" id="ProtNLM"/>
    </source>
</evidence>
<protein>
    <recommendedName>
        <fullName evidence="5">Copper-binding protein</fullName>
    </recommendedName>
</protein>
<accession>A0A1R3V1H1</accession>
<feature type="signal peptide" evidence="2">
    <location>
        <begin position="1"/>
        <end position="38"/>
    </location>
</feature>
<organism evidence="3 4">
    <name type="scientific">Mesorhizobium prunaredense</name>
    <dbReference type="NCBI Taxonomy" id="1631249"/>
    <lineage>
        <taxon>Bacteria</taxon>
        <taxon>Pseudomonadati</taxon>
        <taxon>Pseudomonadota</taxon>
        <taxon>Alphaproteobacteria</taxon>
        <taxon>Hyphomicrobiales</taxon>
        <taxon>Phyllobacteriaceae</taxon>
        <taxon>Mesorhizobium</taxon>
    </lineage>
</organism>
<dbReference type="Proteomes" id="UP000188388">
    <property type="component" value="Unassembled WGS sequence"/>
</dbReference>
<dbReference type="STRING" id="1631249.BQ8794_130192"/>
<feature type="region of interest" description="Disordered" evidence="1">
    <location>
        <begin position="36"/>
        <end position="70"/>
    </location>
</feature>
<reference evidence="4" key="1">
    <citation type="submission" date="2017-01" db="EMBL/GenBank/DDBJ databases">
        <authorList>
            <person name="Brunel B."/>
        </authorList>
    </citation>
    <scope>NUCLEOTIDE SEQUENCE [LARGE SCALE GENOMIC DNA]</scope>
</reference>
<evidence type="ECO:0000313" key="3">
    <source>
        <dbReference type="EMBL" id="SIT53708.1"/>
    </source>
</evidence>